<feature type="domain" description="BTB" evidence="5">
    <location>
        <begin position="48"/>
        <end position="123"/>
    </location>
</feature>
<feature type="compositionally biased region" description="Low complexity" evidence="4">
    <location>
        <begin position="215"/>
        <end position="224"/>
    </location>
</feature>
<sequence length="607" mass="69336">PCDNYYCYLNNPKRETKEEEHEKLTRVTSYKLHSTPNAKEVHTMSLLCDLQINLDHEFTFFVNQDLMSEYSGFLRKLIKQSNKKKKNHKNGRIIIQLQDFPGGPEGFDLVSRFCYSNGGGISIDVSNVSILYCSSQFLEMTEILCSSNLSLRTEKFLEGMFYWSWNDIVSCLKSCEQVFLHADSYGLVDKLVFGVLAKIAQNSDMSQVVASSSTSSSASASSMSPETAKNRSDSDKRSTSRSFSCKTSNEWWFDDMSSLGPKIIEKLIKNLGAFDENNDSLVLTKFLLHYLKTKVHNKSNNKLEYSGLANTAVQGVIFASKTAAFSCRKIFWVLRVLSGFSISKESRTGLERVLGEMLDQAKLDDLLIPTGGKRDKGFYDVDLVVRLLKVFVRNCSSAEEEDESLRIRRMGKLIDQYLREISPDQNLKVSKFLEVAESLPDSARDWFDGLFRAIDIYLESHPNLSSEDRTKLCRCLNYKKLTLETCKQLAKNPKIPPNIAVQALKSQQLSNEALPHSREDKIKLNKTRNSRKYVEEKPILLRLKGFEMPDKLADGFEDDIRVNLERRHWNKVMDHSEKVCKETKSEVVSRLVRHGHTHTSSNFPRLC</sequence>
<dbReference type="EnsemblPlants" id="Bo1g112320.1">
    <property type="protein sequence ID" value="Bo1g112320.1"/>
    <property type="gene ID" value="Bo1g112320"/>
</dbReference>
<dbReference type="InterPro" id="IPR043454">
    <property type="entry name" value="NPH3/RPT2-like"/>
</dbReference>
<dbReference type="Pfam" id="PF03000">
    <property type="entry name" value="NPH3"/>
    <property type="match status" value="1"/>
</dbReference>
<dbReference type="eggNOG" id="ENOG502QPQT">
    <property type="taxonomic scope" value="Eukaryota"/>
</dbReference>
<evidence type="ECO:0000313" key="7">
    <source>
        <dbReference type="EnsemblPlants" id="Bo1g112320.1"/>
    </source>
</evidence>
<organism evidence="7 8">
    <name type="scientific">Brassica oleracea var. oleracea</name>
    <dbReference type="NCBI Taxonomy" id="109376"/>
    <lineage>
        <taxon>Eukaryota</taxon>
        <taxon>Viridiplantae</taxon>
        <taxon>Streptophyta</taxon>
        <taxon>Embryophyta</taxon>
        <taxon>Tracheophyta</taxon>
        <taxon>Spermatophyta</taxon>
        <taxon>Magnoliopsida</taxon>
        <taxon>eudicotyledons</taxon>
        <taxon>Gunneridae</taxon>
        <taxon>Pentapetalae</taxon>
        <taxon>rosids</taxon>
        <taxon>malvids</taxon>
        <taxon>Brassicales</taxon>
        <taxon>Brassicaceae</taxon>
        <taxon>Brassiceae</taxon>
        <taxon>Brassica</taxon>
    </lineage>
</organism>
<reference evidence="7 8" key="1">
    <citation type="journal article" date="2014" name="Genome Biol.">
        <title>Transcriptome and methylome profiling reveals relics of genome dominance in the mesopolyploid Brassica oleracea.</title>
        <authorList>
            <person name="Parkin I.A."/>
            <person name="Koh C."/>
            <person name="Tang H."/>
            <person name="Robinson S.J."/>
            <person name="Kagale S."/>
            <person name="Clarke W.E."/>
            <person name="Town C.D."/>
            <person name="Nixon J."/>
            <person name="Krishnakumar V."/>
            <person name="Bidwell S.L."/>
            <person name="Denoeud F."/>
            <person name="Belcram H."/>
            <person name="Links M.G."/>
            <person name="Just J."/>
            <person name="Clarke C."/>
            <person name="Bender T."/>
            <person name="Huebert T."/>
            <person name="Mason A.S."/>
            <person name="Pires J.C."/>
            <person name="Barker G."/>
            <person name="Moore J."/>
            <person name="Walley P.G."/>
            <person name="Manoli S."/>
            <person name="Batley J."/>
            <person name="Edwards D."/>
            <person name="Nelson M.N."/>
            <person name="Wang X."/>
            <person name="Paterson A.H."/>
            <person name="King G."/>
            <person name="Bancroft I."/>
            <person name="Chalhoub B."/>
            <person name="Sharpe A.G."/>
        </authorList>
    </citation>
    <scope>NUCLEOTIDE SEQUENCE</scope>
    <source>
        <strain evidence="7 8">cv. TO1000</strain>
    </source>
</reference>
<dbReference type="Proteomes" id="UP000032141">
    <property type="component" value="Chromosome C1"/>
</dbReference>
<accession>A0A0D3AC76</accession>
<dbReference type="OMA" id="RAWWFDD"/>
<evidence type="ECO:0000256" key="1">
    <source>
        <dbReference type="ARBA" id="ARBA00004906"/>
    </source>
</evidence>
<dbReference type="InterPro" id="IPR000210">
    <property type="entry name" value="BTB/POZ_dom"/>
</dbReference>
<comment type="similarity">
    <text evidence="3">Belongs to the NPH3 family.</text>
</comment>
<dbReference type="UniPathway" id="UPA00143"/>
<dbReference type="STRING" id="109376.A0A0D3AC76"/>
<evidence type="ECO:0000256" key="3">
    <source>
        <dbReference type="PROSITE-ProRule" id="PRU00982"/>
    </source>
</evidence>
<dbReference type="PANTHER" id="PTHR32370">
    <property type="entry name" value="OS12G0117600 PROTEIN"/>
    <property type="match status" value="1"/>
</dbReference>
<dbReference type="AlphaFoldDB" id="A0A0D3AC76"/>
<evidence type="ECO:0000313" key="8">
    <source>
        <dbReference type="Proteomes" id="UP000032141"/>
    </source>
</evidence>
<evidence type="ECO:0000259" key="5">
    <source>
        <dbReference type="PROSITE" id="PS50097"/>
    </source>
</evidence>
<dbReference type="HOGENOM" id="CLU_005994_8_0_1"/>
<evidence type="ECO:0000259" key="6">
    <source>
        <dbReference type="PROSITE" id="PS51649"/>
    </source>
</evidence>
<evidence type="ECO:0000256" key="4">
    <source>
        <dbReference type="SAM" id="MobiDB-lite"/>
    </source>
</evidence>
<name>A0A0D3AC76_BRAOL</name>
<dbReference type="InterPro" id="IPR011333">
    <property type="entry name" value="SKP1/BTB/POZ_sf"/>
</dbReference>
<dbReference type="PROSITE" id="PS51649">
    <property type="entry name" value="NPH3"/>
    <property type="match status" value="1"/>
</dbReference>
<dbReference type="Gene3D" id="3.30.710.10">
    <property type="entry name" value="Potassium Channel Kv1.1, Chain A"/>
    <property type="match status" value="1"/>
</dbReference>
<dbReference type="GO" id="GO:0016567">
    <property type="term" value="P:protein ubiquitination"/>
    <property type="evidence" value="ECO:0007669"/>
    <property type="project" value="UniProtKB-UniPathway"/>
</dbReference>
<comment type="pathway">
    <text evidence="1">Protein modification; protein ubiquitination.</text>
</comment>
<proteinExistence type="inferred from homology"/>
<feature type="domain" description="NPH3" evidence="6">
    <location>
        <begin position="250"/>
        <end position="510"/>
    </location>
</feature>
<keyword evidence="8" id="KW-1185">Reference proteome</keyword>
<dbReference type="InterPro" id="IPR027356">
    <property type="entry name" value="NPH3_dom"/>
</dbReference>
<dbReference type="PROSITE" id="PS50097">
    <property type="entry name" value="BTB"/>
    <property type="match status" value="1"/>
</dbReference>
<feature type="region of interest" description="Disordered" evidence="4">
    <location>
        <begin position="215"/>
        <end position="242"/>
    </location>
</feature>
<dbReference type="SUPFAM" id="SSF54695">
    <property type="entry name" value="POZ domain"/>
    <property type="match status" value="1"/>
</dbReference>
<evidence type="ECO:0000256" key="2">
    <source>
        <dbReference type="ARBA" id="ARBA00022786"/>
    </source>
</evidence>
<dbReference type="Gramene" id="Bo1g112320.1">
    <property type="protein sequence ID" value="Bo1g112320.1"/>
    <property type="gene ID" value="Bo1g112320"/>
</dbReference>
<reference evidence="7" key="2">
    <citation type="submission" date="2015-03" db="UniProtKB">
        <authorList>
            <consortium name="EnsemblPlants"/>
        </authorList>
    </citation>
    <scope>IDENTIFICATION</scope>
</reference>
<evidence type="ECO:0008006" key="9">
    <source>
        <dbReference type="Google" id="ProtNLM"/>
    </source>
</evidence>
<protein>
    <recommendedName>
        <fullName evidence="9">NPH3 domain-containing protein</fullName>
    </recommendedName>
</protein>
<feature type="compositionally biased region" description="Basic and acidic residues" evidence="4">
    <location>
        <begin position="228"/>
        <end position="238"/>
    </location>
</feature>
<keyword evidence="2" id="KW-0833">Ubl conjugation pathway</keyword>